<dbReference type="NCBIfam" id="TIGR01891">
    <property type="entry name" value="amidohydrolases"/>
    <property type="match status" value="1"/>
</dbReference>
<dbReference type="Gene3D" id="3.30.70.360">
    <property type="match status" value="1"/>
</dbReference>
<feature type="binding site" evidence="2">
    <location>
        <position position="180"/>
    </location>
    <ligand>
        <name>Mn(2+)</name>
        <dbReference type="ChEBI" id="CHEBI:29035"/>
        <label>2</label>
    </ligand>
</feature>
<organism evidence="4 5">
    <name type="scientific">Veillonella criceti</name>
    <dbReference type="NCBI Taxonomy" id="103891"/>
    <lineage>
        <taxon>Bacteria</taxon>
        <taxon>Bacillati</taxon>
        <taxon>Bacillota</taxon>
        <taxon>Negativicutes</taxon>
        <taxon>Veillonellales</taxon>
        <taxon>Veillonellaceae</taxon>
        <taxon>Veillonella</taxon>
    </lineage>
</organism>
<evidence type="ECO:0000259" key="3">
    <source>
        <dbReference type="Pfam" id="PF07687"/>
    </source>
</evidence>
<dbReference type="PANTHER" id="PTHR11014">
    <property type="entry name" value="PEPTIDASE M20 FAMILY MEMBER"/>
    <property type="match status" value="1"/>
</dbReference>
<protein>
    <submittedName>
        <fullName evidence="4">Uncharacterized hydrolase YxeP</fullName>
        <ecNumber evidence="4">3.-.-.-</ecNumber>
    </submittedName>
</protein>
<dbReference type="Pfam" id="PF01546">
    <property type="entry name" value="Peptidase_M20"/>
    <property type="match status" value="1"/>
</dbReference>
<dbReference type="EC" id="3.-.-.-" evidence="4"/>
<comment type="cofactor">
    <cofactor evidence="2">
        <name>Mn(2+)</name>
        <dbReference type="ChEBI" id="CHEBI:29035"/>
    </cofactor>
    <text evidence="2">The Mn(2+) ion enhances activity.</text>
</comment>
<sequence>MESTTVTNTNSTAMNTIEAVKRLQKEYEGDIIAWRRHLHQYPEVSFEEQATTQYLAGELDKLGIPYEINTEKNTGIVAWIEGAKPGKTIMLRADIDALNVTEQTGHEFASKHEGKMHACGHDAHMAILLGAAKMLKTLQQDIEGKVFLVFQPAEESAEGAKYMKEFGTWFAETDSVFGGHIWIDLPAGQISVEAGERMAASLELGIEIEGQAGHGAQPHLTVDATVVAAAIIMNLQTLVSRHFNPLESVVVTIGKVTSGDRYNVISGHAKLEGTARYFKHSIGDELKKAMTQMAEETAKGYGATANVTFRQMVPPTINEPASSDLAKRVGAELIGEDNVVLMEKTMAGEDFAYYLEEKPGCFAFFGIANPELDAVHSHHSNFFKIDESALAIGSAMYTQYALQWLKEHNDK</sequence>
<name>A0A380NJZ5_9FIRM</name>
<evidence type="ECO:0000256" key="2">
    <source>
        <dbReference type="PIRSR" id="PIRSR005962-1"/>
    </source>
</evidence>
<evidence type="ECO:0000313" key="5">
    <source>
        <dbReference type="Proteomes" id="UP000255367"/>
    </source>
</evidence>
<proteinExistence type="predicted"/>
<dbReference type="InterPro" id="IPR017439">
    <property type="entry name" value="Amidohydrolase"/>
</dbReference>
<feature type="binding site" evidence="2">
    <location>
        <position position="121"/>
    </location>
    <ligand>
        <name>Mn(2+)</name>
        <dbReference type="ChEBI" id="CHEBI:29035"/>
        <label>2</label>
    </ligand>
</feature>
<keyword evidence="2" id="KW-0464">Manganese</keyword>
<dbReference type="PANTHER" id="PTHR11014:SF63">
    <property type="entry name" value="METALLOPEPTIDASE, PUTATIVE (AFU_ORTHOLOGUE AFUA_6G09600)-RELATED"/>
    <property type="match status" value="1"/>
</dbReference>
<dbReference type="PIRSF" id="PIRSF005962">
    <property type="entry name" value="Pept_M20D_amidohydro"/>
    <property type="match status" value="1"/>
</dbReference>
<dbReference type="FunFam" id="3.30.70.360:FF:000001">
    <property type="entry name" value="N-acetyldiaminopimelate deacetylase"/>
    <property type="match status" value="1"/>
</dbReference>
<reference evidence="4 5" key="1">
    <citation type="submission" date="2018-06" db="EMBL/GenBank/DDBJ databases">
        <authorList>
            <consortium name="Pathogen Informatics"/>
            <person name="Doyle S."/>
        </authorList>
    </citation>
    <scope>NUCLEOTIDE SEQUENCE [LARGE SCALE GENOMIC DNA]</scope>
    <source>
        <strain evidence="4 5">NCTC12020</strain>
    </source>
</reference>
<dbReference type="EMBL" id="UHIO01000001">
    <property type="protein sequence ID" value="SUP42782.1"/>
    <property type="molecule type" value="Genomic_DNA"/>
</dbReference>
<accession>A0A380NJZ5</accession>
<dbReference type="Proteomes" id="UP000255367">
    <property type="component" value="Unassembled WGS sequence"/>
</dbReference>
<feature type="domain" description="Peptidase M20 dimerisation" evidence="3">
    <location>
        <begin position="196"/>
        <end position="301"/>
    </location>
</feature>
<dbReference type="InterPro" id="IPR011650">
    <property type="entry name" value="Peptidase_M20_dimer"/>
</dbReference>
<evidence type="ECO:0000256" key="1">
    <source>
        <dbReference type="ARBA" id="ARBA00022801"/>
    </source>
</evidence>
<keyword evidence="1 4" id="KW-0378">Hydrolase</keyword>
<dbReference type="InterPro" id="IPR036264">
    <property type="entry name" value="Bact_exopeptidase_dim_dom"/>
</dbReference>
<dbReference type="GO" id="GO:0046872">
    <property type="term" value="F:metal ion binding"/>
    <property type="evidence" value="ECO:0007669"/>
    <property type="project" value="UniProtKB-KW"/>
</dbReference>
<dbReference type="InterPro" id="IPR002933">
    <property type="entry name" value="Peptidase_M20"/>
</dbReference>
<dbReference type="GO" id="GO:0019877">
    <property type="term" value="P:diaminopimelate biosynthetic process"/>
    <property type="evidence" value="ECO:0007669"/>
    <property type="project" value="UniProtKB-ARBA"/>
</dbReference>
<dbReference type="AlphaFoldDB" id="A0A380NJZ5"/>
<dbReference type="GO" id="GO:0050118">
    <property type="term" value="F:N-acetyldiaminopimelate deacetylase activity"/>
    <property type="evidence" value="ECO:0007669"/>
    <property type="project" value="UniProtKB-ARBA"/>
</dbReference>
<gene>
    <name evidence="4" type="primary">yxeP</name>
    <name evidence="4" type="ORF">NCTC12020_00954</name>
</gene>
<dbReference type="Pfam" id="PF07687">
    <property type="entry name" value="M20_dimer"/>
    <property type="match status" value="1"/>
</dbReference>
<dbReference type="SUPFAM" id="SSF55031">
    <property type="entry name" value="Bacterial exopeptidase dimerisation domain"/>
    <property type="match status" value="1"/>
</dbReference>
<dbReference type="SUPFAM" id="SSF53187">
    <property type="entry name" value="Zn-dependent exopeptidases"/>
    <property type="match status" value="1"/>
</dbReference>
<feature type="binding site" evidence="2">
    <location>
        <position position="119"/>
    </location>
    <ligand>
        <name>Mn(2+)</name>
        <dbReference type="ChEBI" id="CHEBI:29035"/>
        <label>2</label>
    </ligand>
</feature>
<keyword evidence="2" id="KW-0479">Metal-binding</keyword>
<feature type="binding site" evidence="2">
    <location>
        <position position="379"/>
    </location>
    <ligand>
        <name>Mn(2+)</name>
        <dbReference type="ChEBI" id="CHEBI:29035"/>
        <label>2</label>
    </ligand>
</feature>
<feature type="binding site" evidence="2">
    <location>
        <position position="155"/>
    </location>
    <ligand>
        <name>Mn(2+)</name>
        <dbReference type="ChEBI" id="CHEBI:29035"/>
        <label>2</label>
    </ligand>
</feature>
<dbReference type="Gene3D" id="3.40.630.10">
    <property type="entry name" value="Zn peptidases"/>
    <property type="match status" value="1"/>
</dbReference>
<keyword evidence="5" id="KW-1185">Reference proteome</keyword>
<evidence type="ECO:0000313" key="4">
    <source>
        <dbReference type="EMBL" id="SUP42782.1"/>
    </source>
</evidence>
<dbReference type="RefSeq" id="WP_245935692.1">
    <property type="nucleotide sequence ID" value="NZ_UHIO01000001.1"/>
</dbReference>